<keyword evidence="4" id="KW-0808">Transferase</keyword>
<dbReference type="EMBL" id="MU001641">
    <property type="protein sequence ID" value="KAF2479481.1"/>
    <property type="molecule type" value="Genomic_DNA"/>
</dbReference>
<protein>
    <submittedName>
        <fullName evidence="4">Glutathione S-transferase</fullName>
    </submittedName>
</protein>
<evidence type="ECO:0000313" key="5">
    <source>
        <dbReference type="Proteomes" id="UP000799767"/>
    </source>
</evidence>
<feature type="domain" description="GST C-terminal" evidence="3">
    <location>
        <begin position="90"/>
        <end position="226"/>
    </location>
</feature>
<organism evidence="4 5">
    <name type="scientific">Neohortaea acidophila</name>
    <dbReference type="NCBI Taxonomy" id="245834"/>
    <lineage>
        <taxon>Eukaryota</taxon>
        <taxon>Fungi</taxon>
        <taxon>Dikarya</taxon>
        <taxon>Ascomycota</taxon>
        <taxon>Pezizomycotina</taxon>
        <taxon>Dothideomycetes</taxon>
        <taxon>Dothideomycetidae</taxon>
        <taxon>Mycosphaerellales</taxon>
        <taxon>Teratosphaeriaceae</taxon>
        <taxon>Neohortaea</taxon>
    </lineage>
</organism>
<evidence type="ECO:0000256" key="1">
    <source>
        <dbReference type="ARBA" id="ARBA00007409"/>
    </source>
</evidence>
<dbReference type="PROSITE" id="PS50404">
    <property type="entry name" value="GST_NTER"/>
    <property type="match status" value="1"/>
</dbReference>
<dbReference type="Proteomes" id="UP000799767">
    <property type="component" value="Unassembled WGS sequence"/>
</dbReference>
<dbReference type="InterPro" id="IPR004046">
    <property type="entry name" value="GST_C"/>
</dbReference>
<feature type="domain" description="GST N-terminal" evidence="2">
    <location>
        <begin position="3"/>
        <end position="84"/>
    </location>
</feature>
<dbReference type="SFLD" id="SFLDG00358">
    <property type="entry name" value="Main_(cytGST)"/>
    <property type="match status" value="1"/>
</dbReference>
<evidence type="ECO:0000259" key="3">
    <source>
        <dbReference type="PROSITE" id="PS50405"/>
    </source>
</evidence>
<dbReference type="CDD" id="cd03048">
    <property type="entry name" value="GST_N_Ure2p_like"/>
    <property type="match status" value="1"/>
</dbReference>
<dbReference type="InterPro" id="IPR036249">
    <property type="entry name" value="Thioredoxin-like_sf"/>
</dbReference>
<dbReference type="PANTHER" id="PTHR44051">
    <property type="entry name" value="GLUTATHIONE S-TRANSFERASE-RELATED"/>
    <property type="match status" value="1"/>
</dbReference>
<keyword evidence="5" id="KW-1185">Reference proteome</keyword>
<dbReference type="OrthoDB" id="422574at2759"/>
<dbReference type="InterPro" id="IPR004045">
    <property type="entry name" value="Glutathione_S-Trfase_N"/>
</dbReference>
<dbReference type="InterPro" id="IPR036282">
    <property type="entry name" value="Glutathione-S-Trfase_C_sf"/>
</dbReference>
<evidence type="ECO:0000313" key="4">
    <source>
        <dbReference type="EMBL" id="KAF2479481.1"/>
    </source>
</evidence>
<dbReference type="GeneID" id="54475667"/>
<sequence>MTQPVKLYSHAGGPNPWKVAIIMEELGVPYESIMMDFGDLKKEPFESINPNGRVPAIEVPQSGLKLWESGAIIDYLLETHDKNNSLSYTSVPEKYDTKAWFELQKTGQGPYFGQRAWFTLYHQDKIDSCLDRYGNEIRRVIGVIDAHLKKTGTPYLVGDKLTYADLAFMPWHWLLLSPPHIMGADFPNEWKEKYPTAWAWNERVSERPSVKKVREDRSKAIAASKK</sequence>
<dbReference type="InterPro" id="IPR040079">
    <property type="entry name" value="Glutathione_S-Trfase"/>
</dbReference>
<comment type="similarity">
    <text evidence="1">Belongs to the GST superfamily.</text>
</comment>
<reference evidence="4" key="1">
    <citation type="journal article" date="2020" name="Stud. Mycol.">
        <title>101 Dothideomycetes genomes: a test case for predicting lifestyles and emergence of pathogens.</title>
        <authorList>
            <person name="Haridas S."/>
            <person name="Albert R."/>
            <person name="Binder M."/>
            <person name="Bloem J."/>
            <person name="Labutti K."/>
            <person name="Salamov A."/>
            <person name="Andreopoulos B."/>
            <person name="Baker S."/>
            <person name="Barry K."/>
            <person name="Bills G."/>
            <person name="Bluhm B."/>
            <person name="Cannon C."/>
            <person name="Castanera R."/>
            <person name="Culley D."/>
            <person name="Daum C."/>
            <person name="Ezra D."/>
            <person name="Gonzalez J."/>
            <person name="Henrissat B."/>
            <person name="Kuo A."/>
            <person name="Liang C."/>
            <person name="Lipzen A."/>
            <person name="Lutzoni F."/>
            <person name="Magnuson J."/>
            <person name="Mondo S."/>
            <person name="Nolan M."/>
            <person name="Ohm R."/>
            <person name="Pangilinan J."/>
            <person name="Park H.-J."/>
            <person name="Ramirez L."/>
            <person name="Alfaro M."/>
            <person name="Sun H."/>
            <person name="Tritt A."/>
            <person name="Yoshinaga Y."/>
            <person name="Zwiers L.-H."/>
            <person name="Turgeon B."/>
            <person name="Goodwin S."/>
            <person name="Spatafora J."/>
            <person name="Crous P."/>
            <person name="Grigoriev I."/>
        </authorList>
    </citation>
    <scope>NUCLEOTIDE SEQUENCE</scope>
    <source>
        <strain evidence="4">CBS 113389</strain>
    </source>
</reference>
<dbReference type="SUPFAM" id="SSF52833">
    <property type="entry name" value="Thioredoxin-like"/>
    <property type="match status" value="1"/>
</dbReference>
<dbReference type="PANTHER" id="PTHR44051:SF3">
    <property type="entry name" value="TRANSCRIPTIONAL REGULATOR URE2"/>
    <property type="match status" value="1"/>
</dbReference>
<dbReference type="AlphaFoldDB" id="A0A6A6PID4"/>
<dbReference type="SFLD" id="SFLDS00019">
    <property type="entry name" value="Glutathione_Transferase_(cytos"/>
    <property type="match status" value="1"/>
</dbReference>
<gene>
    <name evidence="4" type="ORF">BDY17DRAFT_303971</name>
</gene>
<evidence type="ECO:0000259" key="2">
    <source>
        <dbReference type="PROSITE" id="PS50404"/>
    </source>
</evidence>
<name>A0A6A6PID4_9PEZI</name>
<dbReference type="InterPro" id="IPR010987">
    <property type="entry name" value="Glutathione-S-Trfase_C-like"/>
</dbReference>
<accession>A0A6A6PID4</accession>
<proteinExistence type="inferred from homology"/>
<dbReference type="RefSeq" id="XP_033586051.1">
    <property type="nucleotide sequence ID" value="XM_033734665.1"/>
</dbReference>
<dbReference type="Pfam" id="PF14497">
    <property type="entry name" value="GST_C_3"/>
    <property type="match status" value="1"/>
</dbReference>
<dbReference type="SFLD" id="SFLDG01151">
    <property type="entry name" value="Main.2:_Nu-like"/>
    <property type="match status" value="1"/>
</dbReference>
<dbReference type="GO" id="GO:0016740">
    <property type="term" value="F:transferase activity"/>
    <property type="evidence" value="ECO:0007669"/>
    <property type="project" value="UniProtKB-KW"/>
</dbReference>
<dbReference type="PROSITE" id="PS50405">
    <property type="entry name" value="GST_CTER"/>
    <property type="match status" value="1"/>
</dbReference>
<dbReference type="Pfam" id="PF02798">
    <property type="entry name" value="GST_N"/>
    <property type="match status" value="1"/>
</dbReference>
<dbReference type="Gene3D" id="1.20.1050.130">
    <property type="match status" value="1"/>
</dbReference>
<dbReference type="SUPFAM" id="SSF47616">
    <property type="entry name" value="GST C-terminal domain-like"/>
    <property type="match status" value="1"/>
</dbReference>